<dbReference type="SUPFAM" id="SSF55326">
    <property type="entry name" value="PurM N-terminal domain-like"/>
    <property type="match status" value="1"/>
</dbReference>
<dbReference type="GO" id="GO:0051604">
    <property type="term" value="P:protein maturation"/>
    <property type="evidence" value="ECO:0007669"/>
    <property type="project" value="TreeGrafter"/>
</dbReference>
<evidence type="ECO:0000256" key="1">
    <source>
        <dbReference type="ARBA" id="ARBA00006243"/>
    </source>
</evidence>
<evidence type="ECO:0000313" key="4">
    <source>
        <dbReference type="EMBL" id="PJF47703.1"/>
    </source>
</evidence>
<proteinExistence type="inferred from homology"/>
<dbReference type="Proteomes" id="UP000230790">
    <property type="component" value="Unassembled WGS sequence"/>
</dbReference>
<organism evidence="4 5">
    <name type="scientific">Candidatus Thermofonsia Clade 3 bacterium</name>
    <dbReference type="NCBI Taxonomy" id="2364212"/>
    <lineage>
        <taxon>Bacteria</taxon>
        <taxon>Bacillati</taxon>
        <taxon>Chloroflexota</taxon>
        <taxon>Candidatus Thermofontia</taxon>
        <taxon>Candidatus Thermofonsia Clade 3</taxon>
    </lineage>
</organism>
<dbReference type="Gene3D" id="3.30.1330.10">
    <property type="entry name" value="PurM-like, N-terminal domain"/>
    <property type="match status" value="1"/>
</dbReference>
<evidence type="ECO:0000259" key="2">
    <source>
        <dbReference type="Pfam" id="PF00586"/>
    </source>
</evidence>
<dbReference type="InterPro" id="IPR036676">
    <property type="entry name" value="PurM-like_C_sf"/>
</dbReference>
<dbReference type="InterPro" id="IPR010918">
    <property type="entry name" value="PurM-like_C_dom"/>
</dbReference>
<dbReference type="PIRSF" id="PIRSF005644">
    <property type="entry name" value="Hdrgns_mtr_HypE"/>
    <property type="match status" value="1"/>
</dbReference>
<reference evidence="4 5" key="1">
    <citation type="submission" date="2017-11" db="EMBL/GenBank/DDBJ databases">
        <title>Evolution of Phototrophy in the Chloroflexi Phylum Driven by Horizontal Gene Transfer.</title>
        <authorList>
            <person name="Ward L.M."/>
            <person name="Hemp J."/>
            <person name="Shih P.M."/>
            <person name="Mcglynn S.E."/>
            <person name="Fischer W."/>
        </authorList>
    </citation>
    <scope>NUCLEOTIDE SEQUENCE [LARGE SCALE GENOMIC DNA]</scope>
    <source>
        <strain evidence="4">JP3_7</strain>
    </source>
</reference>
<dbReference type="InterPro" id="IPR036921">
    <property type="entry name" value="PurM-like_N_sf"/>
</dbReference>
<evidence type="ECO:0000313" key="5">
    <source>
        <dbReference type="Proteomes" id="UP000230790"/>
    </source>
</evidence>
<gene>
    <name evidence="4" type="primary">hypE</name>
    <name evidence="4" type="ORF">CUN48_07175</name>
</gene>
<dbReference type="SUPFAM" id="SSF56042">
    <property type="entry name" value="PurM C-terminal domain-like"/>
    <property type="match status" value="1"/>
</dbReference>
<dbReference type="PANTHER" id="PTHR30303:SF0">
    <property type="entry name" value="CARBAMOYL DEHYDRATASE HYPE"/>
    <property type="match status" value="1"/>
</dbReference>
<name>A0A2M8QD22_9CHLR</name>
<dbReference type="NCBIfam" id="TIGR02124">
    <property type="entry name" value="hypE"/>
    <property type="match status" value="1"/>
</dbReference>
<dbReference type="EMBL" id="PGTN01000037">
    <property type="protein sequence ID" value="PJF47703.1"/>
    <property type="molecule type" value="Genomic_DNA"/>
</dbReference>
<comment type="caution">
    <text evidence="4">The sequence shown here is derived from an EMBL/GenBank/DDBJ whole genome shotgun (WGS) entry which is preliminary data.</text>
</comment>
<feature type="domain" description="PurM-like C-terminal" evidence="3">
    <location>
        <begin position="176"/>
        <end position="324"/>
    </location>
</feature>
<dbReference type="AlphaFoldDB" id="A0A2M8QD22"/>
<evidence type="ECO:0000259" key="3">
    <source>
        <dbReference type="Pfam" id="PF02769"/>
    </source>
</evidence>
<sequence>MSLDFSTWSCPLPLRDYSHIVIGHGGGGKLTAELIQHLFAPAFDDEALRQMGDAAVLPIDGARLAVSTDSFVVRPLFFPGGSIGELAVNGTVNDLAMMGARPLYLTAGFIVEEGLPLAQLGAIVARMAAAARAVGARVVAGDTKVVDKGHGDGVFINTTGIGLIPDGARIGPDRARPGDCVLVNGSIGDHGMAIMSVREGLEFEATITSDTAPLHDLVSAMLAAAPDAIHALRDPTRGGLAAALNEIAAASRVGVQIDERALPVNPAVQAACDLLGMDPLYVANEGKLVAFVTPEAAEAILARMRAHPLGRQAAIIGQVVEQPAGLVTARTAIGGTRVIPMPLGEQLPRIC</sequence>
<dbReference type="InterPro" id="IPR016188">
    <property type="entry name" value="PurM-like_N"/>
</dbReference>
<dbReference type="Pfam" id="PF02769">
    <property type="entry name" value="AIRS_C"/>
    <property type="match status" value="1"/>
</dbReference>
<dbReference type="InterPro" id="IPR011854">
    <property type="entry name" value="HypE"/>
</dbReference>
<dbReference type="Pfam" id="PF00586">
    <property type="entry name" value="AIRS"/>
    <property type="match status" value="1"/>
</dbReference>
<dbReference type="CDD" id="cd02197">
    <property type="entry name" value="HypE"/>
    <property type="match status" value="1"/>
</dbReference>
<accession>A0A2M8QD22</accession>
<protein>
    <submittedName>
        <fullName evidence="4">Hydrogenase expression/formation protein HypE</fullName>
    </submittedName>
</protein>
<dbReference type="Gene3D" id="3.90.650.10">
    <property type="entry name" value="PurM-like C-terminal domain"/>
    <property type="match status" value="1"/>
</dbReference>
<comment type="similarity">
    <text evidence="1">Belongs to the HypE family.</text>
</comment>
<dbReference type="PANTHER" id="PTHR30303">
    <property type="entry name" value="HYDROGENASE ISOENZYMES FORMATION PROTEIN HYPE"/>
    <property type="match status" value="1"/>
</dbReference>
<feature type="domain" description="PurM-like N-terminal" evidence="2">
    <location>
        <begin position="52"/>
        <end position="164"/>
    </location>
</feature>